<evidence type="ECO:0000313" key="7">
    <source>
        <dbReference type="EMBL" id="KAG2451641.1"/>
    </source>
</evidence>
<evidence type="ECO:0000256" key="2">
    <source>
        <dbReference type="ARBA" id="ARBA00022692"/>
    </source>
</evidence>
<dbReference type="PROSITE" id="PS50895">
    <property type="entry name" value="SURF1"/>
    <property type="match status" value="1"/>
</dbReference>
<keyword evidence="5" id="KW-0496">Mitochondrion</keyword>
<dbReference type="Pfam" id="PF02104">
    <property type="entry name" value="SURF1"/>
    <property type="match status" value="1"/>
</dbReference>
<comment type="similarity">
    <text evidence="5">Belongs to the SURF1 family.</text>
</comment>
<dbReference type="CDD" id="cd06662">
    <property type="entry name" value="SURF1"/>
    <property type="match status" value="1"/>
</dbReference>
<evidence type="ECO:0000256" key="6">
    <source>
        <dbReference type="SAM" id="MobiDB-lite"/>
    </source>
</evidence>
<accession>A0A836B9B6</accession>
<comment type="function">
    <text evidence="5">Probably involved in the biogenesis of the COX complex.</text>
</comment>
<dbReference type="AlphaFoldDB" id="A0A836B9B6"/>
<dbReference type="EMBL" id="JAEHOD010000007">
    <property type="protein sequence ID" value="KAG2451641.1"/>
    <property type="molecule type" value="Genomic_DNA"/>
</dbReference>
<proteinExistence type="inferred from homology"/>
<dbReference type="PANTHER" id="PTHR23427:SF2">
    <property type="entry name" value="SURFEIT LOCUS PROTEIN 1"/>
    <property type="match status" value="1"/>
</dbReference>
<keyword evidence="4" id="KW-0472">Membrane</keyword>
<dbReference type="Proteomes" id="UP000613740">
    <property type="component" value="Unassembled WGS sequence"/>
</dbReference>
<feature type="region of interest" description="Disordered" evidence="6">
    <location>
        <begin position="190"/>
        <end position="211"/>
    </location>
</feature>
<evidence type="ECO:0000256" key="4">
    <source>
        <dbReference type="ARBA" id="ARBA00023136"/>
    </source>
</evidence>
<dbReference type="InterPro" id="IPR002994">
    <property type="entry name" value="Surf1/Shy1"/>
</dbReference>
<dbReference type="InterPro" id="IPR045214">
    <property type="entry name" value="Surf1/Surf4"/>
</dbReference>
<dbReference type="GO" id="GO:0005743">
    <property type="term" value="C:mitochondrial inner membrane"/>
    <property type="evidence" value="ECO:0007669"/>
    <property type="project" value="UniProtKB-SubCell"/>
</dbReference>
<keyword evidence="2" id="KW-0812">Transmembrane</keyword>
<keyword evidence="8" id="KW-1185">Reference proteome</keyword>
<evidence type="ECO:0000256" key="1">
    <source>
        <dbReference type="ARBA" id="ARBA00004370"/>
    </source>
</evidence>
<evidence type="ECO:0000256" key="3">
    <source>
        <dbReference type="ARBA" id="ARBA00022989"/>
    </source>
</evidence>
<organism evidence="7 8">
    <name type="scientific">Chlamydomonas schloesseri</name>
    <dbReference type="NCBI Taxonomy" id="2026947"/>
    <lineage>
        <taxon>Eukaryota</taxon>
        <taxon>Viridiplantae</taxon>
        <taxon>Chlorophyta</taxon>
        <taxon>core chlorophytes</taxon>
        <taxon>Chlorophyceae</taxon>
        <taxon>CS clade</taxon>
        <taxon>Chlamydomonadales</taxon>
        <taxon>Chlamydomonadaceae</taxon>
        <taxon>Chlamydomonas</taxon>
    </lineage>
</organism>
<evidence type="ECO:0000313" key="8">
    <source>
        <dbReference type="Proteomes" id="UP000613740"/>
    </source>
</evidence>
<dbReference type="OrthoDB" id="10040024at2759"/>
<evidence type="ECO:0000256" key="5">
    <source>
        <dbReference type="RuleBase" id="RU363076"/>
    </source>
</evidence>
<gene>
    <name evidence="7" type="ORF">HYH02_003421</name>
</gene>
<protein>
    <recommendedName>
        <fullName evidence="5">SURF1-like protein</fullName>
    </recommendedName>
</protein>
<dbReference type="PANTHER" id="PTHR23427">
    <property type="entry name" value="SURFEIT LOCUS PROTEIN"/>
    <property type="match status" value="1"/>
</dbReference>
<name>A0A836B9B6_9CHLO</name>
<keyword evidence="3" id="KW-1133">Transmembrane helix</keyword>
<comment type="caution">
    <text evidence="7">The sequence shown here is derived from an EMBL/GenBank/DDBJ whole genome shotgun (WGS) entry which is preliminary data.</text>
</comment>
<keyword evidence="5" id="KW-0999">Mitochondrion inner membrane</keyword>
<sequence length="388" mass="41446">MRRLVRAGWTALSSSCSKQVAAAEDAAGALFRRQVTRGVASPAVAAAEETASKGAAAAVMFVPSAVCACLAYWQYERMRWKEDLIAARERVANTDPVDIFSLDQPAEYDKVSVTGRFLHEYSLYVGPRPRSVPGQGIRPGYLVITPLVAADRKGVVLVNRGWVPADWKADAQAQAAKTIQEREVREAAAKADKDKAAVTAPAAAPSKGGWFGRSKDAAKPAAAAAPAAARKPELVTVMGVIQPDEEPNQFMPANAPDSDEFHYIQREQMARTLGLPADTPLVLVVTTDQTAAVPVQQRSPLEQSRAAALGGSEDAAAASYPAPKHVGDLVRFTTMPADHRNYALIWATLCVVLAAMGRTAVTKPLRGPRIVDYEADARAAWGKSHNAL</sequence>
<reference evidence="7" key="1">
    <citation type="journal article" date="2020" name="bioRxiv">
        <title>Comparative genomics of Chlamydomonas.</title>
        <authorList>
            <person name="Craig R.J."/>
            <person name="Hasan A.R."/>
            <person name="Ness R.W."/>
            <person name="Keightley P.D."/>
        </authorList>
    </citation>
    <scope>NUCLEOTIDE SEQUENCE</scope>
    <source>
        <strain evidence="7">CCAP 11/173</strain>
    </source>
</reference>
<comment type="subcellular location">
    <subcellularLocation>
        <location evidence="1">Membrane</location>
    </subcellularLocation>
    <subcellularLocation>
        <location evidence="5">Mitochondrion inner membrane</location>
        <topology evidence="5">Multi-pass membrane protein</topology>
    </subcellularLocation>
</comment>